<dbReference type="Gene3D" id="3.40.50.300">
    <property type="entry name" value="P-loop containing nucleotide triphosphate hydrolases"/>
    <property type="match status" value="1"/>
</dbReference>
<evidence type="ECO:0000256" key="5">
    <source>
        <dbReference type="ARBA" id="ARBA00022741"/>
    </source>
</evidence>
<dbReference type="InterPro" id="IPR050334">
    <property type="entry name" value="Molybdenum_import_ModC"/>
</dbReference>
<name>A0A432WRE2_9GAMM</name>
<protein>
    <submittedName>
        <fullName evidence="12">Molybdenum ABC transporter ATP-binding protein</fullName>
    </submittedName>
</protein>
<dbReference type="InterPro" id="IPR005116">
    <property type="entry name" value="Transp-assoc_OB_typ1"/>
</dbReference>
<dbReference type="RefSeq" id="WP_126775688.1">
    <property type="nucleotide sequence ID" value="NZ_PIPM01000001.1"/>
</dbReference>
<keyword evidence="7" id="KW-1278">Translocase</keyword>
<dbReference type="SUPFAM" id="SSF52540">
    <property type="entry name" value="P-loop containing nucleoside triphosphate hydrolases"/>
    <property type="match status" value="1"/>
</dbReference>
<keyword evidence="1" id="KW-0813">Transport</keyword>
<dbReference type="OrthoDB" id="9802264at2"/>
<dbReference type="Pfam" id="PF03459">
    <property type="entry name" value="TOBE"/>
    <property type="match status" value="1"/>
</dbReference>
<dbReference type="GO" id="GO:0016887">
    <property type="term" value="F:ATP hydrolysis activity"/>
    <property type="evidence" value="ECO:0007669"/>
    <property type="project" value="InterPro"/>
</dbReference>
<dbReference type="GO" id="GO:0140359">
    <property type="term" value="F:ABC-type transporter activity"/>
    <property type="evidence" value="ECO:0007669"/>
    <property type="project" value="InterPro"/>
</dbReference>
<dbReference type="PANTHER" id="PTHR43514">
    <property type="entry name" value="ABC TRANSPORTER I FAMILY MEMBER 10"/>
    <property type="match status" value="1"/>
</dbReference>
<evidence type="ECO:0000256" key="3">
    <source>
        <dbReference type="ARBA" id="ARBA00022505"/>
    </source>
</evidence>
<evidence type="ECO:0000256" key="1">
    <source>
        <dbReference type="ARBA" id="ARBA00022448"/>
    </source>
</evidence>
<dbReference type="GO" id="GO:0005524">
    <property type="term" value="F:ATP binding"/>
    <property type="evidence" value="ECO:0007669"/>
    <property type="project" value="UniProtKB-KW"/>
</dbReference>
<dbReference type="EMBL" id="PIPM01000001">
    <property type="protein sequence ID" value="RUO36376.1"/>
    <property type="molecule type" value="Genomic_DNA"/>
</dbReference>
<reference evidence="12 13" key="1">
    <citation type="journal article" date="2011" name="Front. Microbiol.">
        <title>Genomic signatures of strain selection and enhancement in Bacillus atrophaeus var. globigii, a historical biowarfare simulant.</title>
        <authorList>
            <person name="Gibbons H.S."/>
            <person name="Broomall S.M."/>
            <person name="McNew L.A."/>
            <person name="Daligault H."/>
            <person name="Chapman C."/>
            <person name="Bruce D."/>
            <person name="Karavis M."/>
            <person name="Krepps M."/>
            <person name="McGregor P.A."/>
            <person name="Hong C."/>
            <person name="Park K.H."/>
            <person name="Akmal A."/>
            <person name="Feldman A."/>
            <person name="Lin J.S."/>
            <person name="Chang W.E."/>
            <person name="Higgs B.W."/>
            <person name="Demirev P."/>
            <person name="Lindquist J."/>
            <person name="Liem A."/>
            <person name="Fochler E."/>
            <person name="Read T.D."/>
            <person name="Tapia R."/>
            <person name="Johnson S."/>
            <person name="Bishop-Lilly K.A."/>
            <person name="Detter C."/>
            <person name="Han C."/>
            <person name="Sozhamannan S."/>
            <person name="Rosenzweig C.N."/>
            <person name="Skowronski E.W."/>
        </authorList>
    </citation>
    <scope>NUCLEOTIDE SEQUENCE [LARGE SCALE GENOMIC DNA]</scope>
    <source>
        <strain evidence="12 13">GYP-17</strain>
    </source>
</reference>
<dbReference type="Pfam" id="PF00005">
    <property type="entry name" value="ABC_tran"/>
    <property type="match status" value="1"/>
</dbReference>
<evidence type="ECO:0000256" key="4">
    <source>
        <dbReference type="ARBA" id="ARBA00022519"/>
    </source>
</evidence>
<keyword evidence="5" id="KW-0547">Nucleotide-binding</keyword>
<evidence type="ECO:0000256" key="8">
    <source>
        <dbReference type="ARBA" id="ARBA00023136"/>
    </source>
</evidence>
<dbReference type="InterPro" id="IPR004606">
    <property type="entry name" value="Mop_domain"/>
</dbReference>
<dbReference type="PROSITE" id="PS50893">
    <property type="entry name" value="ABC_TRANSPORTER_2"/>
    <property type="match status" value="1"/>
</dbReference>
<evidence type="ECO:0000259" key="11">
    <source>
        <dbReference type="PROSITE" id="PS51866"/>
    </source>
</evidence>
<dbReference type="GO" id="GO:0015098">
    <property type="term" value="F:molybdate ion transmembrane transporter activity"/>
    <property type="evidence" value="ECO:0007669"/>
    <property type="project" value="InterPro"/>
</dbReference>
<accession>A0A432WRE2</accession>
<dbReference type="InterPro" id="IPR003593">
    <property type="entry name" value="AAA+_ATPase"/>
</dbReference>
<dbReference type="AlphaFoldDB" id="A0A432WRE2"/>
<dbReference type="SUPFAM" id="SSF50331">
    <property type="entry name" value="MOP-like"/>
    <property type="match status" value="1"/>
</dbReference>
<proteinExistence type="predicted"/>
<comment type="caution">
    <text evidence="12">The sequence shown here is derived from an EMBL/GenBank/DDBJ whole genome shotgun (WGS) entry which is preliminary data.</text>
</comment>
<dbReference type="Proteomes" id="UP000288405">
    <property type="component" value="Unassembled WGS sequence"/>
</dbReference>
<dbReference type="PROSITE" id="PS51866">
    <property type="entry name" value="MOP"/>
    <property type="match status" value="1"/>
</dbReference>
<gene>
    <name evidence="12" type="primary">modC</name>
    <name evidence="12" type="ORF">CWE11_00715</name>
</gene>
<keyword evidence="13" id="KW-1185">Reference proteome</keyword>
<keyword evidence="3 9" id="KW-0500">Molybdenum</keyword>
<dbReference type="InterPro" id="IPR003439">
    <property type="entry name" value="ABC_transporter-like_ATP-bd"/>
</dbReference>
<dbReference type="Gene3D" id="2.40.50.100">
    <property type="match status" value="1"/>
</dbReference>
<dbReference type="InterPro" id="IPR008995">
    <property type="entry name" value="Mo/tungstate-bd_C_term_dom"/>
</dbReference>
<dbReference type="PROSITE" id="PS00211">
    <property type="entry name" value="ABC_TRANSPORTER_1"/>
    <property type="match status" value="1"/>
</dbReference>
<evidence type="ECO:0000259" key="10">
    <source>
        <dbReference type="PROSITE" id="PS50893"/>
    </source>
</evidence>
<evidence type="ECO:0000313" key="12">
    <source>
        <dbReference type="EMBL" id="RUO36376.1"/>
    </source>
</evidence>
<keyword evidence="6 12" id="KW-0067">ATP-binding</keyword>
<dbReference type="InterPro" id="IPR017871">
    <property type="entry name" value="ABC_transporter-like_CS"/>
</dbReference>
<keyword evidence="4" id="KW-0997">Cell inner membrane</keyword>
<dbReference type="InterPro" id="IPR027417">
    <property type="entry name" value="P-loop_NTPase"/>
</dbReference>
<feature type="domain" description="ABC transporter" evidence="10">
    <location>
        <begin position="3"/>
        <end position="232"/>
    </location>
</feature>
<evidence type="ECO:0000256" key="6">
    <source>
        <dbReference type="ARBA" id="ARBA00022840"/>
    </source>
</evidence>
<dbReference type="PANTHER" id="PTHR43514:SF10">
    <property type="entry name" value="MOLYBDENUM IMPORT ATP-BINDING PROTEIN MODC 2"/>
    <property type="match status" value="1"/>
</dbReference>
<keyword evidence="8" id="KW-0472">Membrane</keyword>
<organism evidence="12 13">
    <name type="scientific">Aliidiomarina sanyensis</name>
    <dbReference type="NCBI Taxonomy" id="1249555"/>
    <lineage>
        <taxon>Bacteria</taxon>
        <taxon>Pseudomonadati</taxon>
        <taxon>Pseudomonadota</taxon>
        <taxon>Gammaproteobacteria</taxon>
        <taxon>Alteromonadales</taxon>
        <taxon>Idiomarinaceae</taxon>
        <taxon>Aliidiomarina</taxon>
    </lineage>
</organism>
<evidence type="ECO:0000256" key="7">
    <source>
        <dbReference type="ARBA" id="ARBA00022967"/>
    </source>
</evidence>
<dbReference type="InterPro" id="IPR011868">
    <property type="entry name" value="ModC_ABC_ATP-bd"/>
</dbReference>
<evidence type="ECO:0000256" key="9">
    <source>
        <dbReference type="PROSITE-ProRule" id="PRU01213"/>
    </source>
</evidence>
<keyword evidence="2" id="KW-1003">Cell membrane</keyword>
<dbReference type="GO" id="GO:0016020">
    <property type="term" value="C:membrane"/>
    <property type="evidence" value="ECO:0007669"/>
    <property type="project" value="InterPro"/>
</dbReference>
<dbReference type="SMART" id="SM00382">
    <property type="entry name" value="AAA"/>
    <property type="match status" value="1"/>
</dbReference>
<sequence length="354" mass="39426">MTLTVKTHWHRPDFTLSVDMAFPSQGITALFGRSGCGKTSLFRVISGLERVADTYVSFQGRAWQSNAQFVPLHHRRIGFVFQEASLLEHLSVRDNLLYGYRRTPEAERRLQLDEVTDLLAIKPLLNRRIHEISGGQRQRVALGRALLSSPQLLLLDEPFAALDSATKNEIIPYVREMTNRWAIPVILVSHDVREVEQLADYVALMEEGTVRSLDTLEQTMRDPHSPLFREVEPATVLSGNVTAQSGPRIFQISDGTCTWLTHSPRPLTINESVRCQVKASDVAIALQPLQGISIRNQFVAVVESLGNEQGGPVLLKLENGHLIFADISEEAVDELRLKVGQSVIALIKSAAILV</sequence>
<evidence type="ECO:0000256" key="2">
    <source>
        <dbReference type="ARBA" id="ARBA00022475"/>
    </source>
</evidence>
<dbReference type="NCBIfam" id="TIGR02142">
    <property type="entry name" value="modC_ABC"/>
    <property type="match status" value="1"/>
</dbReference>
<evidence type="ECO:0000313" key="13">
    <source>
        <dbReference type="Proteomes" id="UP000288405"/>
    </source>
</evidence>
<feature type="domain" description="Mop" evidence="11">
    <location>
        <begin position="291"/>
        <end position="354"/>
    </location>
</feature>